<dbReference type="AlphaFoldDB" id="A0A1R2CSA9"/>
<evidence type="ECO:0000313" key="2">
    <source>
        <dbReference type="Proteomes" id="UP000187209"/>
    </source>
</evidence>
<proteinExistence type="predicted"/>
<dbReference type="EMBL" id="MPUH01000073">
    <property type="protein sequence ID" value="OMJ91853.1"/>
    <property type="molecule type" value="Genomic_DNA"/>
</dbReference>
<dbReference type="OrthoDB" id="10437718at2759"/>
<organism evidence="1 2">
    <name type="scientific">Stentor coeruleus</name>
    <dbReference type="NCBI Taxonomy" id="5963"/>
    <lineage>
        <taxon>Eukaryota</taxon>
        <taxon>Sar</taxon>
        <taxon>Alveolata</taxon>
        <taxon>Ciliophora</taxon>
        <taxon>Postciliodesmatophora</taxon>
        <taxon>Heterotrichea</taxon>
        <taxon>Heterotrichida</taxon>
        <taxon>Stentoridae</taxon>
        <taxon>Stentor</taxon>
    </lineage>
</organism>
<reference evidence="1 2" key="1">
    <citation type="submission" date="2016-11" db="EMBL/GenBank/DDBJ databases">
        <title>The macronuclear genome of Stentor coeruleus: a giant cell with tiny introns.</title>
        <authorList>
            <person name="Slabodnick M."/>
            <person name="Ruby J.G."/>
            <person name="Reiff S.B."/>
            <person name="Swart E.C."/>
            <person name="Gosai S."/>
            <person name="Prabakaran S."/>
            <person name="Witkowska E."/>
            <person name="Larue G.E."/>
            <person name="Fisher S."/>
            <person name="Freeman R.M."/>
            <person name="Gunawardena J."/>
            <person name="Chu W."/>
            <person name="Stover N.A."/>
            <person name="Gregory B.D."/>
            <person name="Nowacki M."/>
            <person name="Derisi J."/>
            <person name="Roy S.W."/>
            <person name="Marshall W.F."/>
            <person name="Sood P."/>
        </authorList>
    </citation>
    <scope>NUCLEOTIDE SEQUENCE [LARGE SCALE GENOMIC DNA]</scope>
    <source>
        <strain evidence="1">WM001</strain>
    </source>
</reference>
<gene>
    <name evidence="1" type="ORF">SteCoe_5529</name>
</gene>
<sequence length="237" mass="27996">MLRLSRISRSIGYLYGGTGGKLIREVINPWDYKQLRPREELKFHTPSKVIEFDEHGTTLIYSYKPPKLRTLGRVLTKVIPTYGAWYLLIKNPYPFYLEPLSMPFFMICGLIGLWKTFKIFADQAMTLHEARLRNDGMHVELNLLNWLGRPNKSGKFTLEIKDLAPPPLYPDSVPLKGDLFPHLIEGFEVKSEFPKWPWIKYYQVIRRKLFIHKDYTYMDREIMVAVMNGFYIKLPEF</sequence>
<dbReference type="Proteomes" id="UP000187209">
    <property type="component" value="Unassembled WGS sequence"/>
</dbReference>
<accession>A0A1R2CSA9</accession>
<evidence type="ECO:0000313" key="1">
    <source>
        <dbReference type="EMBL" id="OMJ91853.1"/>
    </source>
</evidence>
<keyword evidence="2" id="KW-1185">Reference proteome</keyword>
<comment type="caution">
    <text evidence="1">The sequence shown here is derived from an EMBL/GenBank/DDBJ whole genome shotgun (WGS) entry which is preliminary data.</text>
</comment>
<protein>
    <submittedName>
        <fullName evidence="1">Uncharacterized protein</fullName>
    </submittedName>
</protein>
<name>A0A1R2CSA9_9CILI</name>